<proteinExistence type="predicted"/>
<accession>A0ABW1TJ50</accession>
<reference evidence="2" key="1">
    <citation type="journal article" date="2019" name="Int. J. Syst. Evol. Microbiol.">
        <title>The Global Catalogue of Microorganisms (GCM) 10K type strain sequencing project: providing services to taxonomists for standard genome sequencing and annotation.</title>
        <authorList>
            <consortium name="The Broad Institute Genomics Platform"/>
            <consortium name="The Broad Institute Genome Sequencing Center for Infectious Disease"/>
            <person name="Wu L."/>
            <person name="Ma J."/>
        </authorList>
    </citation>
    <scope>NUCLEOTIDE SEQUENCE [LARGE SCALE GENOMIC DNA]</scope>
    <source>
        <strain evidence="2">CCM 8908</strain>
    </source>
</reference>
<sequence length="63" mass="6873">MTAEIFTAKLGVVVTLWLPGSRGNAAGQRTGSPESRQDHVFSKQIKPRPPINMNIVDTARNVL</sequence>
<dbReference type="Proteomes" id="UP001596283">
    <property type="component" value="Unassembled WGS sequence"/>
</dbReference>
<gene>
    <name evidence="1" type="ORF">ACFP1C_13215</name>
</gene>
<evidence type="ECO:0000313" key="1">
    <source>
        <dbReference type="EMBL" id="MFC6261887.1"/>
    </source>
</evidence>
<keyword evidence="2" id="KW-1185">Reference proteome</keyword>
<protein>
    <submittedName>
        <fullName evidence="1">Uncharacterized protein</fullName>
    </submittedName>
</protein>
<comment type="caution">
    <text evidence="1">The sequence shown here is derived from an EMBL/GenBank/DDBJ whole genome shotgun (WGS) entry which is preliminary data.</text>
</comment>
<dbReference type="EMBL" id="JBHSSI010000085">
    <property type="protein sequence ID" value="MFC6261887.1"/>
    <property type="molecule type" value="Genomic_DNA"/>
</dbReference>
<evidence type="ECO:0000313" key="2">
    <source>
        <dbReference type="Proteomes" id="UP001596283"/>
    </source>
</evidence>
<organism evidence="1 2">
    <name type="scientific">Levilactobacillus fujinensis</name>
    <dbReference type="NCBI Taxonomy" id="2486024"/>
    <lineage>
        <taxon>Bacteria</taxon>
        <taxon>Bacillati</taxon>
        <taxon>Bacillota</taxon>
        <taxon>Bacilli</taxon>
        <taxon>Lactobacillales</taxon>
        <taxon>Lactobacillaceae</taxon>
        <taxon>Levilactobacillus</taxon>
    </lineage>
</organism>
<name>A0ABW1TJ50_9LACO</name>